<dbReference type="Proteomes" id="UP001454036">
    <property type="component" value="Unassembled WGS sequence"/>
</dbReference>
<protein>
    <submittedName>
        <fullName evidence="1">Uncharacterized protein</fullName>
    </submittedName>
</protein>
<organism evidence="1 2">
    <name type="scientific">Lithospermum erythrorhizon</name>
    <name type="common">Purple gromwell</name>
    <name type="synonym">Lithospermum officinale var. erythrorhizon</name>
    <dbReference type="NCBI Taxonomy" id="34254"/>
    <lineage>
        <taxon>Eukaryota</taxon>
        <taxon>Viridiplantae</taxon>
        <taxon>Streptophyta</taxon>
        <taxon>Embryophyta</taxon>
        <taxon>Tracheophyta</taxon>
        <taxon>Spermatophyta</taxon>
        <taxon>Magnoliopsida</taxon>
        <taxon>eudicotyledons</taxon>
        <taxon>Gunneridae</taxon>
        <taxon>Pentapetalae</taxon>
        <taxon>asterids</taxon>
        <taxon>lamiids</taxon>
        <taxon>Boraginales</taxon>
        <taxon>Boraginaceae</taxon>
        <taxon>Boraginoideae</taxon>
        <taxon>Lithospermeae</taxon>
        <taxon>Lithospermum</taxon>
    </lineage>
</organism>
<gene>
    <name evidence="1" type="ORF">LIER_13154</name>
</gene>
<reference evidence="1 2" key="1">
    <citation type="submission" date="2024-01" db="EMBL/GenBank/DDBJ databases">
        <title>The complete chloroplast genome sequence of Lithospermum erythrorhizon: insights into the phylogenetic relationship among Boraginaceae species and the maternal lineages of purple gromwells.</title>
        <authorList>
            <person name="Okada T."/>
            <person name="Watanabe K."/>
        </authorList>
    </citation>
    <scope>NUCLEOTIDE SEQUENCE [LARGE SCALE GENOMIC DNA]</scope>
</reference>
<sequence length="108" mass="12142">MRKTPFPSIEEAFAEVRREDTRPRLMLNRLDENKEIEGSVALITNRQKPSNCQLKGVGVTIVNAMVAPTQCVGRSMGNSQTGPQRKQWIRRVITQRRLIPGVSGKQPS</sequence>
<accession>A0AAV3PXP2</accession>
<evidence type="ECO:0000313" key="1">
    <source>
        <dbReference type="EMBL" id="GAA0155421.1"/>
    </source>
</evidence>
<keyword evidence="2" id="KW-1185">Reference proteome</keyword>
<dbReference type="AlphaFoldDB" id="A0AAV3PXP2"/>
<dbReference type="EMBL" id="BAABME010002618">
    <property type="protein sequence ID" value="GAA0155421.1"/>
    <property type="molecule type" value="Genomic_DNA"/>
</dbReference>
<evidence type="ECO:0000313" key="2">
    <source>
        <dbReference type="Proteomes" id="UP001454036"/>
    </source>
</evidence>
<proteinExistence type="predicted"/>
<name>A0AAV3PXP2_LITER</name>
<comment type="caution">
    <text evidence="1">The sequence shown here is derived from an EMBL/GenBank/DDBJ whole genome shotgun (WGS) entry which is preliminary data.</text>
</comment>